<feature type="transmembrane region" description="Helical" evidence="2">
    <location>
        <begin position="53"/>
        <end position="71"/>
    </location>
</feature>
<dbReference type="RefSeq" id="WP_068921039.1">
    <property type="nucleotide sequence ID" value="NZ_BMQP01000030.1"/>
</dbReference>
<protein>
    <submittedName>
        <fullName evidence="3">Uncharacterized protein</fullName>
    </submittedName>
</protein>
<keyword evidence="2" id="KW-0472">Membrane</keyword>
<evidence type="ECO:0000256" key="2">
    <source>
        <dbReference type="SAM" id="Phobius"/>
    </source>
</evidence>
<dbReference type="EMBL" id="BOOI01000084">
    <property type="protein sequence ID" value="GIH88617.1"/>
    <property type="molecule type" value="Genomic_DNA"/>
</dbReference>
<dbReference type="AlphaFoldDB" id="A0A8J3S9L8"/>
<evidence type="ECO:0000256" key="1">
    <source>
        <dbReference type="SAM" id="MobiDB-lite"/>
    </source>
</evidence>
<accession>A0A8J3S9L8</accession>
<keyword evidence="4" id="KW-1185">Reference proteome</keyword>
<gene>
    <name evidence="3" type="ORF">Pro02_70250</name>
</gene>
<name>A0A8J3S9L8_PLARO</name>
<reference evidence="3" key="1">
    <citation type="submission" date="2021-01" db="EMBL/GenBank/DDBJ databases">
        <title>Whole genome shotgun sequence of Planobispora rosea NBRC 15558.</title>
        <authorList>
            <person name="Komaki H."/>
            <person name="Tamura T."/>
        </authorList>
    </citation>
    <scope>NUCLEOTIDE SEQUENCE</scope>
    <source>
        <strain evidence="3">NBRC 15558</strain>
    </source>
</reference>
<dbReference type="Proteomes" id="UP000655044">
    <property type="component" value="Unassembled WGS sequence"/>
</dbReference>
<evidence type="ECO:0000313" key="3">
    <source>
        <dbReference type="EMBL" id="GIH88617.1"/>
    </source>
</evidence>
<sequence length="180" mass="18623">MTFAYGLPSDSRPYPARHGYAARHSRPGNALGLGSLATAGAAVLAGFLPLTSWASVTLTLASVALGFAALGRAHRTETRRNGAHQAGESPNGESPNGDHGAGAPRRRAGWPGLLLELTVGALVLWASAALFTALTDADLRDRTGGAEVRELRETRGAVTECLRSGTGQLTCEAGVLRVPQ</sequence>
<keyword evidence="2" id="KW-0812">Transmembrane</keyword>
<feature type="transmembrane region" description="Helical" evidence="2">
    <location>
        <begin position="113"/>
        <end position="134"/>
    </location>
</feature>
<comment type="caution">
    <text evidence="3">The sequence shown here is derived from an EMBL/GenBank/DDBJ whole genome shotgun (WGS) entry which is preliminary data.</text>
</comment>
<feature type="region of interest" description="Disordered" evidence="1">
    <location>
        <begin position="76"/>
        <end position="105"/>
    </location>
</feature>
<proteinExistence type="predicted"/>
<organism evidence="3 4">
    <name type="scientific">Planobispora rosea</name>
    <dbReference type="NCBI Taxonomy" id="35762"/>
    <lineage>
        <taxon>Bacteria</taxon>
        <taxon>Bacillati</taxon>
        <taxon>Actinomycetota</taxon>
        <taxon>Actinomycetes</taxon>
        <taxon>Streptosporangiales</taxon>
        <taxon>Streptosporangiaceae</taxon>
        <taxon>Planobispora</taxon>
    </lineage>
</organism>
<evidence type="ECO:0000313" key="4">
    <source>
        <dbReference type="Proteomes" id="UP000655044"/>
    </source>
</evidence>
<keyword evidence="2" id="KW-1133">Transmembrane helix</keyword>